<feature type="non-terminal residue" evidence="2">
    <location>
        <position position="161"/>
    </location>
</feature>
<comment type="caution">
    <text evidence="2">The sequence shown here is derived from an EMBL/GenBank/DDBJ whole genome shotgun (WGS) entry which is preliminary data.</text>
</comment>
<dbReference type="PANTHER" id="PTHR35580">
    <property type="entry name" value="CELL SURFACE GLYCOPROTEIN (S-LAYER PROTEIN)-LIKE PROTEIN"/>
    <property type="match status" value="1"/>
</dbReference>
<dbReference type="Pfam" id="PF06739">
    <property type="entry name" value="SBBP"/>
    <property type="match status" value="2"/>
</dbReference>
<evidence type="ECO:0000313" key="2">
    <source>
        <dbReference type="EMBL" id="GAI21421.1"/>
    </source>
</evidence>
<dbReference type="AlphaFoldDB" id="X1MTT4"/>
<organism evidence="2">
    <name type="scientific">marine sediment metagenome</name>
    <dbReference type="NCBI Taxonomy" id="412755"/>
    <lineage>
        <taxon>unclassified sequences</taxon>
        <taxon>metagenomes</taxon>
        <taxon>ecological metagenomes</taxon>
    </lineage>
</organism>
<evidence type="ECO:0000256" key="1">
    <source>
        <dbReference type="SAM" id="Phobius"/>
    </source>
</evidence>
<dbReference type="Gene3D" id="2.120.10.30">
    <property type="entry name" value="TolB, C-terminal domain"/>
    <property type="match status" value="1"/>
</dbReference>
<dbReference type="SUPFAM" id="SSF101898">
    <property type="entry name" value="NHL repeat"/>
    <property type="match status" value="1"/>
</dbReference>
<name>X1MTT4_9ZZZZ</name>
<sequence length="161" mass="17499">MDKKLRKKNRLLLISSVLIAIISFAILFLSIFSISQFKKIKTWGGSDYDNGHKIALDSSGNIYITGATASYGAGSFDVVLLKYNSSGNLQWSKIWGGPNNDTGDGIALDNLGNIYITGATSYETNLDDVFLLKYDSSGNLLWNKTWGGYNYFAGGGIALDS</sequence>
<keyword evidence="1" id="KW-0472">Membrane</keyword>
<feature type="transmembrane region" description="Helical" evidence="1">
    <location>
        <begin position="12"/>
        <end position="32"/>
    </location>
</feature>
<keyword evidence="1" id="KW-0812">Transmembrane</keyword>
<dbReference type="PANTHER" id="PTHR35580:SF1">
    <property type="entry name" value="PHYTASE-LIKE DOMAIN-CONTAINING PROTEIN"/>
    <property type="match status" value="1"/>
</dbReference>
<dbReference type="InterPro" id="IPR010620">
    <property type="entry name" value="SBBP_repeat"/>
</dbReference>
<keyword evidence="1" id="KW-1133">Transmembrane helix</keyword>
<gene>
    <name evidence="2" type="ORF">S06H3_33379</name>
</gene>
<dbReference type="EMBL" id="BARV01019914">
    <property type="protein sequence ID" value="GAI21421.1"/>
    <property type="molecule type" value="Genomic_DNA"/>
</dbReference>
<accession>X1MTT4</accession>
<dbReference type="InterPro" id="IPR052918">
    <property type="entry name" value="Motility_Chemotaxis_Reg"/>
</dbReference>
<evidence type="ECO:0008006" key="3">
    <source>
        <dbReference type="Google" id="ProtNLM"/>
    </source>
</evidence>
<reference evidence="2" key="1">
    <citation type="journal article" date="2014" name="Front. Microbiol.">
        <title>High frequency of phylogenetically diverse reductive dehalogenase-homologous genes in deep subseafloor sedimentary metagenomes.</title>
        <authorList>
            <person name="Kawai M."/>
            <person name="Futagami T."/>
            <person name="Toyoda A."/>
            <person name="Takaki Y."/>
            <person name="Nishi S."/>
            <person name="Hori S."/>
            <person name="Arai W."/>
            <person name="Tsubouchi T."/>
            <person name="Morono Y."/>
            <person name="Uchiyama I."/>
            <person name="Ito T."/>
            <person name="Fujiyama A."/>
            <person name="Inagaki F."/>
            <person name="Takami H."/>
        </authorList>
    </citation>
    <scope>NUCLEOTIDE SEQUENCE</scope>
    <source>
        <strain evidence="2">Expedition CK06-06</strain>
    </source>
</reference>
<dbReference type="InterPro" id="IPR011042">
    <property type="entry name" value="6-blade_b-propeller_TolB-like"/>
</dbReference>
<proteinExistence type="predicted"/>
<protein>
    <recommendedName>
        <fullName evidence="3">Bulb-type lectin domain-containing protein</fullName>
    </recommendedName>
</protein>